<evidence type="ECO:0000256" key="1">
    <source>
        <dbReference type="SAM" id="SignalP"/>
    </source>
</evidence>
<proteinExistence type="predicted"/>
<keyword evidence="2" id="KW-0496">Mitochondrion</keyword>
<feature type="chain" id="PRO_5023117742" evidence="1">
    <location>
        <begin position="16"/>
        <end position="103"/>
    </location>
</feature>
<evidence type="ECO:0000313" key="2">
    <source>
        <dbReference type="EMBL" id="QEG57174.1"/>
    </source>
</evidence>
<geneLocation type="mitochondrion" evidence="2"/>
<sequence>MILFLYQLYVLCIDSLPTLFKGGGRVMLRASPYILRCKGNRLQASVKRLHTPVIHSICYQLTLTPNAPSSTYFYALAYRRIEGRLRYKKWTDPNAAAPTPFPF</sequence>
<accession>A0A5B9RBC1</accession>
<feature type="signal peptide" evidence="1">
    <location>
        <begin position="1"/>
        <end position="15"/>
    </location>
</feature>
<organism evidence="2">
    <name type="scientific">Coniferiporia sulphurascens</name>
    <name type="common">Laminated root rot fungus</name>
    <name type="synonym">Phellinidium sulphurascens</name>
    <dbReference type="NCBI Taxonomy" id="175648"/>
    <lineage>
        <taxon>Eukaryota</taxon>
        <taxon>Fungi</taxon>
        <taxon>Dikarya</taxon>
        <taxon>Basidiomycota</taxon>
        <taxon>Agaricomycotina</taxon>
        <taxon>Agaricomycetes</taxon>
        <taxon>Hymenochaetales</taxon>
        <taxon>Hymenochaetaceae</taxon>
        <taxon>Coniferiporia</taxon>
    </lineage>
</organism>
<name>A0A5B9RBC1_CONSH</name>
<dbReference type="AlphaFoldDB" id="A0A5B9RBC1"/>
<keyword evidence="1" id="KW-0732">Signal</keyword>
<protein>
    <submittedName>
        <fullName evidence="2">Uncharacterized protein</fullName>
    </submittedName>
</protein>
<gene>
    <name evidence="2" type="ORF">PSUO_000070</name>
</gene>
<dbReference type="EMBL" id="MK623260">
    <property type="protein sequence ID" value="QEG57174.1"/>
    <property type="molecule type" value="Genomic_DNA"/>
</dbReference>
<reference evidence="2" key="1">
    <citation type="submission" date="2019-03" db="EMBL/GenBank/DDBJ databases">
        <title>Evidence of extensive intraspecific noncoding reshuffling in a 169kb mitochondrial genome of basidiomycete fungus.</title>
        <authorList>
            <person name="Lee H.-H."/>
            <person name="Ke H.-M."/>
            <person name="Lin C.-Y.I."/>
            <person name="Lee T.J."/>
            <person name="Chung C.-L."/>
            <person name="Tsai I.J."/>
        </authorList>
    </citation>
    <scope>NUCLEOTIDE SEQUENCE</scope>
    <source>
        <strain evidence="2">FP133613</strain>
    </source>
</reference>